<feature type="signal peptide" evidence="1">
    <location>
        <begin position="1"/>
        <end position="26"/>
    </location>
</feature>
<keyword evidence="1" id="KW-0732">Signal</keyword>
<evidence type="ECO:0000313" key="4">
    <source>
        <dbReference type="Proteomes" id="UP000642819"/>
    </source>
</evidence>
<sequence>MKHLSLKSVGAAAALACLIGTTPAAAVPVAPPAAVDGVEYSADGARLSLTPVGGYATGTFDEGAAEIVAHYPAAQRVMIVNADAGAVEVLDVADPAAPAKLYEVPAAGVTAADGSVIPSGAVANSVAVRGDGLGLAAVESPTKTDAGWLLYFDANGETPTILGAVRVGHLPDMVTVTGDGKTALVANEGEPAEDYSVDPEGSVSIVTLPKTVDDAVRGKESGSNGKRGAVSQRQVAEAGFHAFEDSLPEGVRIYGGREDAGTGTPEFPVSENLEPEYISVSPGGVTAYVSLQEANALAVLNIKSGKFTDILPLGSVDHAAVPFDASDKDGAVDLKTWPVQSFRQPDTIATFRSAGTDYTVTANEGDTRDWDGYSEEVRVKDLGEDGLAPVCDAVAADAGMGLEELTADENLGRLKVTTADGLAADGSCYETLYGFGGRGFSIVDGDGALVFDSGAEFEQILAEALPEHFNSNHGETKFDARSDDKGPEPEAVALGEFDGRTYAFIGLERVGGVMVYDVTEPASSEFVTYVNNRDFAVDAEGAIDDGADEAETLAAAGDLGPESIAFVSAGDSPSGAPLLVVGNEVSGSTSFLEVGTR</sequence>
<dbReference type="InterPro" id="IPR015943">
    <property type="entry name" value="WD40/YVTN_repeat-like_dom_sf"/>
</dbReference>
<dbReference type="Pfam" id="PF22494">
    <property type="entry name" value="choice_anch_I"/>
    <property type="match status" value="1"/>
</dbReference>
<dbReference type="Gene3D" id="2.130.10.10">
    <property type="entry name" value="YVTN repeat-like/Quinoprotein amine dehydrogenase"/>
    <property type="match status" value="1"/>
</dbReference>
<reference evidence="4" key="1">
    <citation type="journal article" date="2019" name="Int. J. Syst. Evol. Microbiol.">
        <title>The Global Catalogue of Microorganisms (GCM) 10K type strain sequencing project: providing services to taxonomists for standard genome sequencing and annotation.</title>
        <authorList>
            <consortium name="The Broad Institute Genomics Platform"/>
            <consortium name="The Broad Institute Genome Sequencing Center for Infectious Disease"/>
            <person name="Wu L."/>
            <person name="Ma J."/>
        </authorList>
    </citation>
    <scope>NUCLEOTIDE SEQUENCE [LARGE SCALE GENOMIC DNA]</scope>
    <source>
        <strain evidence="4">KCTC 19466</strain>
    </source>
</reference>
<accession>A0ABQ3GJQ0</accession>
<dbReference type="PANTHER" id="PTHR46928">
    <property type="entry name" value="MESENCHYME-SPECIFIC CELL SURFACE GLYCOPROTEIN"/>
    <property type="match status" value="1"/>
</dbReference>
<keyword evidence="4" id="KW-1185">Reference proteome</keyword>
<evidence type="ECO:0000313" key="3">
    <source>
        <dbReference type="EMBL" id="GHD10949.1"/>
    </source>
</evidence>
<dbReference type="NCBIfam" id="NF038117">
    <property type="entry name" value="choice_anch_I"/>
    <property type="match status" value="1"/>
</dbReference>
<name>A0ABQ3GJQ0_9MICC</name>
<dbReference type="RefSeq" id="WP_229791139.1">
    <property type="nucleotide sequence ID" value="NZ_BMXK01000011.1"/>
</dbReference>
<dbReference type="EMBL" id="BMXK01000011">
    <property type="protein sequence ID" value="GHD10949.1"/>
    <property type="molecule type" value="Genomic_DNA"/>
</dbReference>
<dbReference type="InterPro" id="IPR055188">
    <property type="entry name" value="Choice_anch_I"/>
</dbReference>
<dbReference type="Proteomes" id="UP000642819">
    <property type="component" value="Unassembled WGS sequence"/>
</dbReference>
<feature type="domain" description="Choice-of-anchor I" evidence="2">
    <location>
        <begin position="62"/>
        <end position="593"/>
    </location>
</feature>
<dbReference type="SUPFAM" id="SSF50969">
    <property type="entry name" value="YVTN repeat-like/Quinoprotein amine dehydrogenase"/>
    <property type="match status" value="1"/>
</dbReference>
<dbReference type="InterPro" id="IPR011044">
    <property type="entry name" value="Quino_amine_DH_bsu"/>
</dbReference>
<organism evidence="3 4">
    <name type="scientific">Zhihengliuella salsuginis</name>
    <dbReference type="NCBI Taxonomy" id="578222"/>
    <lineage>
        <taxon>Bacteria</taxon>
        <taxon>Bacillati</taxon>
        <taxon>Actinomycetota</taxon>
        <taxon>Actinomycetes</taxon>
        <taxon>Micrococcales</taxon>
        <taxon>Micrococcaceae</taxon>
        <taxon>Zhihengliuella</taxon>
    </lineage>
</organism>
<protein>
    <recommendedName>
        <fullName evidence="2">Choice-of-anchor I domain-containing protein</fullName>
    </recommendedName>
</protein>
<gene>
    <name evidence="3" type="ORF">GCM10008096_25030</name>
</gene>
<dbReference type="PANTHER" id="PTHR46928:SF1">
    <property type="entry name" value="MESENCHYME-SPECIFIC CELL SURFACE GLYCOPROTEIN"/>
    <property type="match status" value="1"/>
</dbReference>
<comment type="caution">
    <text evidence="3">The sequence shown here is derived from an EMBL/GenBank/DDBJ whole genome shotgun (WGS) entry which is preliminary data.</text>
</comment>
<dbReference type="InterPro" id="IPR052956">
    <property type="entry name" value="Mesenchyme-surface_protein"/>
</dbReference>
<proteinExistence type="predicted"/>
<evidence type="ECO:0000256" key="1">
    <source>
        <dbReference type="SAM" id="SignalP"/>
    </source>
</evidence>
<evidence type="ECO:0000259" key="2">
    <source>
        <dbReference type="Pfam" id="PF22494"/>
    </source>
</evidence>
<feature type="chain" id="PRO_5046377502" description="Choice-of-anchor I domain-containing protein" evidence="1">
    <location>
        <begin position="27"/>
        <end position="597"/>
    </location>
</feature>